<dbReference type="Proteomes" id="UP001107558">
    <property type="component" value="Chromosome 3"/>
</dbReference>
<dbReference type="InterPro" id="IPR043504">
    <property type="entry name" value="Peptidase_S1_PA_chymotrypsin"/>
</dbReference>
<evidence type="ECO:0000256" key="4">
    <source>
        <dbReference type="ARBA" id="ARBA00022825"/>
    </source>
</evidence>
<feature type="domain" description="Peptidase S1" evidence="9">
    <location>
        <begin position="26"/>
        <end position="276"/>
    </location>
</feature>
<dbReference type="CDD" id="cd00190">
    <property type="entry name" value="Tryp_SPc"/>
    <property type="match status" value="1"/>
</dbReference>
<keyword evidence="3 7" id="KW-0378">Hydrolase</keyword>
<dbReference type="GO" id="GO:0004252">
    <property type="term" value="F:serine-type endopeptidase activity"/>
    <property type="evidence" value="ECO:0007669"/>
    <property type="project" value="InterPro"/>
</dbReference>
<keyword evidence="11" id="KW-1185">Reference proteome</keyword>
<dbReference type="EMBL" id="JADBJN010000003">
    <property type="protein sequence ID" value="KAG5670256.1"/>
    <property type="molecule type" value="Genomic_DNA"/>
</dbReference>
<keyword evidence="8" id="KW-0732">Signal</keyword>
<dbReference type="InterPro" id="IPR033116">
    <property type="entry name" value="TRYPSIN_SER"/>
</dbReference>
<evidence type="ECO:0000256" key="8">
    <source>
        <dbReference type="SAM" id="SignalP"/>
    </source>
</evidence>
<dbReference type="InterPro" id="IPR050430">
    <property type="entry name" value="Peptidase_S1"/>
</dbReference>
<dbReference type="InterPro" id="IPR001314">
    <property type="entry name" value="Peptidase_S1A"/>
</dbReference>
<proteinExistence type="inferred from homology"/>
<dbReference type="InterPro" id="IPR001254">
    <property type="entry name" value="Trypsin_dom"/>
</dbReference>
<dbReference type="AlphaFoldDB" id="A0A9J6BKK5"/>
<evidence type="ECO:0000256" key="5">
    <source>
        <dbReference type="ARBA" id="ARBA00023157"/>
    </source>
</evidence>
<evidence type="ECO:0000313" key="10">
    <source>
        <dbReference type="EMBL" id="KAG5670256.1"/>
    </source>
</evidence>
<comment type="caution">
    <text evidence="10">The sequence shown here is derived from an EMBL/GenBank/DDBJ whole genome shotgun (WGS) entry which is preliminary data.</text>
</comment>
<accession>A0A9J6BKK5</accession>
<dbReference type="InterPro" id="IPR009003">
    <property type="entry name" value="Peptidase_S1_PA"/>
</dbReference>
<protein>
    <recommendedName>
        <fullName evidence="9">Peptidase S1 domain-containing protein</fullName>
    </recommendedName>
</protein>
<dbReference type="GO" id="GO:0007586">
    <property type="term" value="P:digestion"/>
    <property type="evidence" value="ECO:0007669"/>
    <property type="project" value="UniProtKB-KW"/>
</dbReference>
<evidence type="ECO:0000256" key="3">
    <source>
        <dbReference type="ARBA" id="ARBA00022801"/>
    </source>
</evidence>
<feature type="chain" id="PRO_5039952591" description="Peptidase S1 domain-containing protein" evidence="8">
    <location>
        <begin position="18"/>
        <end position="280"/>
    </location>
</feature>
<dbReference type="PANTHER" id="PTHR24276">
    <property type="entry name" value="POLYSERASE-RELATED"/>
    <property type="match status" value="1"/>
</dbReference>
<dbReference type="PROSITE" id="PS00134">
    <property type="entry name" value="TRYPSIN_HIS"/>
    <property type="match status" value="1"/>
</dbReference>
<feature type="signal peptide" evidence="8">
    <location>
        <begin position="1"/>
        <end position="17"/>
    </location>
</feature>
<dbReference type="SUPFAM" id="SSF50494">
    <property type="entry name" value="Trypsin-like serine proteases"/>
    <property type="match status" value="1"/>
</dbReference>
<comment type="similarity">
    <text evidence="6">Belongs to the peptidase S1 family. CLIP subfamily.</text>
</comment>
<dbReference type="PROSITE" id="PS50240">
    <property type="entry name" value="TRYPSIN_DOM"/>
    <property type="match status" value="1"/>
</dbReference>
<keyword evidence="4 7" id="KW-0720">Serine protease</keyword>
<sequence length="280" mass="29268">MKAALVIFTLLFGAALAKFASIEPSIVGGSNAPPHAYPFIVSIQWVLNWPSPSSSHTCGGSLLNRLWVITAAHCLTESPQLGRLDALFGNHQHSVIEPGLTRIEVNRSVSIIHPDWVPGGQVGPEDMALLYLITPVTYGPTIRAIRLPQNEAYPSGAVIAAGWGSTGPLGLTLPDTLQHVNLNIIDIPTCRAQFDAANLNGSLVDYTNVCTGGAPGGGVAVCSGDSGGPLFQGAAPNEVLIGVVSWGVIPCGSANMPSGVFKRVSAYIDWIHEHTGLSPP</sequence>
<dbReference type="PROSITE" id="PS00135">
    <property type="entry name" value="TRYPSIN_SER"/>
    <property type="match status" value="1"/>
</dbReference>
<keyword evidence="1 7" id="KW-0645">Protease</keyword>
<name>A0A9J6BKK5_POLVA</name>
<evidence type="ECO:0000256" key="1">
    <source>
        <dbReference type="ARBA" id="ARBA00022670"/>
    </source>
</evidence>
<gene>
    <name evidence="10" type="ORF">PVAND_000533</name>
</gene>
<dbReference type="GO" id="GO:0006508">
    <property type="term" value="P:proteolysis"/>
    <property type="evidence" value="ECO:0007669"/>
    <property type="project" value="UniProtKB-KW"/>
</dbReference>
<dbReference type="Gene3D" id="2.40.10.10">
    <property type="entry name" value="Trypsin-like serine proteases"/>
    <property type="match status" value="1"/>
</dbReference>
<dbReference type="SMART" id="SM00020">
    <property type="entry name" value="Tryp_SPc"/>
    <property type="match status" value="1"/>
</dbReference>
<evidence type="ECO:0000256" key="6">
    <source>
        <dbReference type="ARBA" id="ARBA00024195"/>
    </source>
</evidence>
<evidence type="ECO:0000256" key="7">
    <source>
        <dbReference type="RuleBase" id="RU363034"/>
    </source>
</evidence>
<dbReference type="PANTHER" id="PTHR24276:SF95">
    <property type="entry name" value="PEPTIDASE S1 DOMAIN-CONTAINING PROTEIN"/>
    <property type="match status" value="1"/>
</dbReference>
<dbReference type="PRINTS" id="PR00722">
    <property type="entry name" value="CHYMOTRYPSIN"/>
</dbReference>
<reference evidence="10" key="1">
    <citation type="submission" date="2021-03" db="EMBL/GenBank/DDBJ databases">
        <title>Chromosome level genome of the anhydrobiotic midge Polypedilum vanderplanki.</title>
        <authorList>
            <person name="Yoshida Y."/>
            <person name="Kikawada T."/>
            <person name="Gusev O."/>
        </authorList>
    </citation>
    <scope>NUCLEOTIDE SEQUENCE</scope>
    <source>
        <strain evidence="10">NIAS01</strain>
        <tissue evidence="10">Whole body or cell culture</tissue>
    </source>
</reference>
<evidence type="ECO:0000256" key="2">
    <source>
        <dbReference type="ARBA" id="ARBA00022757"/>
    </source>
</evidence>
<dbReference type="InterPro" id="IPR018114">
    <property type="entry name" value="TRYPSIN_HIS"/>
</dbReference>
<keyword evidence="2" id="KW-0222">Digestion</keyword>
<evidence type="ECO:0000259" key="9">
    <source>
        <dbReference type="PROSITE" id="PS50240"/>
    </source>
</evidence>
<evidence type="ECO:0000313" key="11">
    <source>
        <dbReference type="Proteomes" id="UP001107558"/>
    </source>
</evidence>
<keyword evidence="5" id="KW-1015">Disulfide bond</keyword>
<organism evidence="10 11">
    <name type="scientific">Polypedilum vanderplanki</name>
    <name type="common">Sleeping chironomid midge</name>
    <dbReference type="NCBI Taxonomy" id="319348"/>
    <lineage>
        <taxon>Eukaryota</taxon>
        <taxon>Metazoa</taxon>
        <taxon>Ecdysozoa</taxon>
        <taxon>Arthropoda</taxon>
        <taxon>Hexapoda</taxon>
        <taxon>Insecta</taxon>
        <taxon>Pterygota</taxon>
        <taxon>Neoptera</taxon>
        <taxon>Endopterygota</taxon>
        <taxon>Diptera</taxon>
        <taxon>Nematocera</taxon>
        <taxon>Chironomoidea</taxon>
        <taxon>Chironomidae</taxon>
        <taxon>Chironominae</taxon>
        <taxon>Polypedilum</taxon>
        <taxon>Polypedilum</taxon>
    </lineage>
</organism>
<dbReference type="OrthoDB" id="10061449at2759"/>
<dbReference type="Pfam" id="PF00089">
    <property type="entry name" value="Trypsin"/>
    <property type="match status" value="1"/>
</dbReference>